<evidence type="ECO:0000313" key="11">
    <source>
        <dbReference type="EMBL" id="KKS44799.1"/>
    </source>
</evidence>
<keyword evidence="8 10" id="KW-1133">Transmembrane helix</keyword>
<dbReference type="GO" id="GO:0004376">
    <property type="term" value="F:GPI mannosyltransferase activity"/>
    <property type="evidence" value="ECO:0007669"/>
    <property type="project" value="InterPro"/>
</dbReference>
<sequence length="246" mass="27893">MKFAHILKYFVIWQLALLLIASLSAKLLPLRGTFVGEGTAVYNTNPLLYRTFVGEGTAVYNTNPLLYSRANFDGFHYVRIAQRGYGYAQEAFFPLYPNLIRFFTTYLKNYVVSGLLISNLSFLVSLMFLVRIIKLDFSYLKAPAVIAILLLFPTSLYFGSVYTESLFLALVTGSFYFARTKKWWLAGILGALASYTRFVGIFLWPAIPVSWVSSFSLPFLLNGISKAVNSNTFFPFFSSLQDFLFT</sequence>
<dbReference type="PANTHER" id="PTHR12468">
    <property type="entry name" value="GPI MANNOSYLTRANSFERASE 2"/>
    <property type="match status" value="1"/>
</dbReference>
<reference evidence="11 12" key="1">
    <citation type="journal article" date="2015" name="Nature">
        <title>rRNA introns, odd ribosomes, and small enigmatic genomes across a large radiation of phyla.</title>
        <authorList>
            <person name="Brown C.T."/>
            <person name="Hug L.A."/>
            <person name="Thomas B.C."/>
            <person name="Sharon I."/>
            <person name="Castelle C.J."/>
            <person name="Singh A."/>
            <person name="Wilkins M.J."/>
            <person name="Williams K.H."/>
            <person name="Banfield J.F."/>
        </authorList>
    </citation>
    <scope>NUCLEOTIDE SEQUENCE [LARGE SCALE GENOMIC DNA]</scope>
</reference>
<feature type="transmembrane region" description="Helical" evidence="10">
    <location>
        <begin position="110"/>
        <end position="130"/>
    </location>
</feature>
<dbReference type="GO" id="GO:0031501">
    <property type="term" value="C:mannosyltransferase complex"/>
    <property type="evidence" value="ECO:0007669"/>
    <property type="project" value="TreeGrafter"/>
</dbReference>
<keyword evidence="6 10" id="KW-0812">Transmembrane</keyword>
<evidence type="ECO:0000256" key="10">
    <source>
        <dbReference type="SAM" id="Phobius"/>
    </source>
</evidence>
<evidence type="ECO:0008006" key="13">
    <source>
        <dbReference type="Google" id="ProtNLM"/>
    </source>
</evidence>
<keyword evidence="5" id="KW-0808">Transferase</keyword>
<evidence type="ECO:0000256" key="6">
    <source>
        <dbReference type="ARBA" id="ARBA00022692"/>
    </source>
</evidence>
<keyword evidence="3" id="KW-0337">GPI-anchor biosynthesis</keyword>
<dbReference type="UniPathway" id="UPA00196"/>
<dbReference type="Proteomes" id="UP000033986">
    <property type="component" value="Unassembled WGS sequence"/>
</dbReference>
<evidence type="ECO:0000256" key="8">
    <source>
        <dbReference type="ARBA" id="ARBA00022989"/>
    </source>
</evidence>
<dbReference type="GO" id="GO:0000009">
    <property type="term" value="F:alpha-1,6-mannosyltransferase activity"/>
    <property type="evidence" value="ECO:0007669"/>
    <property type="project" value="InterPro"/>
</dbReference>
<feature type="transmembrane region" description="Helical" evidence="10">
    <location>
        <begin position="142"/>
        <end position="163"/>
    </location>
</feature>
<dbReference type="EMBL" id="LCDB01000003">
    <property type="protein sequence ID" value="KKS44799.1"/>
    <property type="molecule type" value="Genomic_DNA"/>
</dbReference>
<evidence type="ECO:0000256" key="7">
    <source>
        <dbReference type="ARBA" id="ARBA00022824"/>
    </source>
</evidence>
<dbReference type="InterPro" id="IPR007315">
    <property type="entry name" value="PIG-V/Gpi18"/>
</dbReference>
<evidence type="ECO:0000256" key="4">
    <source>
        <dbReference type="ARBA" id="ARBA00022676"/>
    </source>
</evidence>
<dbReference type="AlphaFoldDB" id="A0A0G0Z840"/>
<feature type="transmembrane region" description="Helical" evidence="10">
    <location>
        <begin position="183"/>
        <end position="207"/>
    </location>
</feature>
<gene>
    <name evidence="11" type="ORF">UV07_C0003G0034</name>
</gene>
<comment type="pathway">
    <text evidence="2">Glycolipid biosynthesis; glycosylphosphatidylinositol-anchor biosynthesis.</text>
</comment>
<evidence type="ECO:0000313" key="12">
    <source>
        <dbReference type="Proteomes" id="UP000033986"/>
    </source>
</evidence>
<evidence type="ECO:0000256" key="5">
    <source>
        <dbReference type="ARBA" id="ARBA00022679"/>
    </source>
</evidence>
<dbReference type="GO" id="GO:0016020">
    <property type="term" value="C:membrane"/>
    <property type="evidence" value="ECO:0007669"/>
    <property type="project" value="GOC"/>
</dbReference>
<evidence type="ECO:0000256" key="2">
    <source>
        <dbReference type="ARBA" id="ARBA00004687"/>
    </source>
</evidence>
<keyword evidence="4" id="KW-0328">Glycosyltransferase</keyword>
<organism evidence="11 12">
    <name type="scientific">Candidatus Azambacteria bacterium GW2011_GWB1_42_17</name>
    <dbReference type="NCBI Taxonomy" id="1618615"/>
    <lineage>
        <taxon>Bacteria</taxon>
        <taxon>Candidatus Azamiibacteriota</taxon>
    </lineage>
</organism>
<keyword evidence="9 10" id="KW-0472">Membrane</keyword>
<comment type="caution">
    <text evidence="11">The sequence shown here is derived from an EMBL/GenBank/DDBJ whole genome shotgun (WGS) entry which is preliminary data.</text>
</comment>
<keyword evidence="7" id="KW-0256">Endoplasmic reticulum</keyword>
<dbReference type="PANTHER" id="PTHR12468:SF2">
    <property type="entry name" value="GPI MANNOSYLTRANSFERASE 2"/>
    <property type="match status" value="1"/>
</dbReference>
<accession>A0A0G0Z840</accession>
<evidence type="ECO:0000256" key="3">
    <source>
        <dbReference type="ARBA" id="ARBA00022502"/>
    </source>
</evidence>
<dbReference type="GO" id="GO:0006506">
    <property type="term" value="P:GPI anchor biosynthetic process"/>
    <property type="evidence" value="ECO:0007669"/>
    <property type="project" value="UniProtKB-UniPathway"/>
</dbReference>
<protein>
    <recommendedName>
        <fullName evidence="13">Glycosyltransferase RgtA/B/C/D-like domain-containing protein</fullName>
    </recommendedName>
</protein>
<comment type="subcellular location">
    <subcellularLocation>
        <location evidence="1">Endoplasmic reticulum membrane</location>
        <topology evidence="1">Multi-pass membrane protein</topology>
    </subcellularLocation>
</comment>
<evidence type="ECO:0000256" key="1">
    <source>
        <dbReference type="ARBA" id="ARBA00004477"/>
    </source>
</evidence>
<evidence type="ECO:0000256" key="9">
    <source>
        <dbReference type="ARBA" id="ARBA00023136"/>
    </source>
</evidence>
<name>A0A0G0Z840_9BACT</name>
<proteinExistence type="predicted"/>